<protein>
    <submittedName>
        <fullName evidence="3">CHAT domain-containing protein</fullName>
    </submittedName>
</protein>
<dbReference type="InterPro" id="IPR024983">
    <property type="entry name" value="CHAT_dom"/>
</dbReference>
<proteinExistence type="predicted"/>
<gene>
    <name evidence="3" type="ORF">B0T25DRAFT_603280</name>
</gene>
<accession>A0AAJ0HL32</accession>
<feature type="compositionally biased region" description="Gly residues" evidence="1">
    <location>
        <begin position="1485"/>
        <end position="1494"/>
    </location>
</feature>
<feature type="domain" description="CHAT" evidence="2">
    <location>
        <begin position="107"/>
        <end position="434"/>
    </location>
</feature>
<keyword evidence="4" id="KW-1185">Reference proteome</keyword>
<reference evidence="3" key="2">
    <citation type="submission" date="2023-06" db="EMBL/GenBank/DDBJ databases">
        <authorList>
            <consortium name="Lawrence Berkeley National Laboratory"/>
            <person name="Haridas S."/>
            <person name="Hensen N."/>
            <person name="Bonometti L."/>
            <person name="Westerberg I."/>
            <person name="Brannstrom I.O."/>
            <person name="Guillou S."/>
            <person name="Cros-Aarteil S."/>
            <person name="Calhoun S."/>
            <person name="Kuo A."/>
            <person name="Mondo S."/>
            <person name="Pangilinan J."/>
            <person name="Riley R."/>
            <person name="Labutti K."/>
            <person name="Andreopoulos B."/>
            <person name="Lipzen A."/>
            <person name="Chen C."/>
            <person name="Yanf M."/>
            <person name="Daum C."/>
            <person name="Ng V."/>
            <person name="Clum A."/>
            <person name="Steindorff A."/>
            <person name="Ohm R."/>
            <person name="Martin F."/>
            <person name="Silar P."/>
            <person name="Natvig D."/>
            <person name="Lalanne C."/>
            <person name="Gautier V."/>
            <person name="Ament-Velasquez S.L."/>
            <person name="Kruys A."/>
            <person name="Hutchinson M.I."/>
            <person name="Powell A.J."/>
            <person name="Barry K."/>
            <person name="Miller A.N."/>
            <person name="Grigoriev I.V."/>
            <person name="Debuchy R."/>
            <person name="Gladieux P."/>
            <person name="Thoren M.H."/>
            <person name="Johannesson H."/>
        </authorList>
    </citation>
    <scope>NUCLEOTIDE SEQUENCE</scope>
    <source>
        <strain evidence="3">CBS 955.72</strain>
    </source>
</reference>
<evidence type="ECO:0000259" key="2">
    <source>
        <dbReference type="Pfam" id="PF12770"/>
    </source>
</evidence>
<dbReference type="Pfam" id="PF12770">
    <property type="entry name" value="CHAT"/>
    <property type="match status" value="1"/>
</dbReference>
<dbReference type="EMBL" id="JAUIQD010000003">
    <property type="protein sequence ID" value="KAK3356733.1"/>
    <property type="molecule type" value="Genomic_DNA"/>
</dbReference>
<dbReference type="InterPro" id="IPR027417">
    <property type="entry name" value="P-loop_NTPase"/>
</dbReference>
<dbReference type="Gene3D" id="3.40.50.300">
    <property type="entry name" value="P-loop containing nucleotide triphosphate hydrolases"/>
    <property type="match status" value="1"/>
</dbReference>
<reference evidence="3" key="1">
    <citation type="journal article" date="2023" name="Mol. Phylogenet. Evol.">
        <title>Genome-scale phylogeny and comparative genomics of the fungal order Sordariales.</title>
        <authorList>
            <person name="Hensen N."/>
            <person name="Bonometti L."/>
            <person name="Westerberg I."/>
            <person name="Brannstrom I.O."/>
            <person name="Guillou S."/>
            <person name="Cros-Aarteil S."/>
            <person name="Calhoun S."/>
            <person name="Haridas S."/>
            <person name="Kuo A."/>
            <person name="Mondo S."/>
            <person name="Pangilinan J."/>
            <person name="Riley R."/>
            <person name="LaButti K."/>
            <person name="Andreopoulos B."/>
            <person name="Lipzen A."/>
            <person name="Chen C."/>
            <person name="Yan M."/>
            <person name="Daum C."/>
            <person name="Ng V."/>
            <person name="Clum A."/>
            <person name="Steindorff A."/>
            <person name="Ohm R.A."/>
            <person name="Martin F."/>
            <person name="Silar P."/>
            <person name="Natvig D.O."/>
            <person name="Lalanne C."/>
            <person name="Gautier V."/>
            <person name="Ament-Velasquez S.L."/>
            <person name="Kruys A."/>
            <person name="Hutchinson M.I."/>
            <person name="Powell A.J."/>
            <person name="Barry K."/>
            <person name="Miller A.N."/>
            <person name="Grigoriev I.V."/>
            <person name="Debuchy R."/>
            <person name="Gladieux P."/>
            <person name="Hiltunen Thoren M."/>
            <person name="Johannesson H."/>
        </authorList>
    </citation>
    <scope>NUCLEOTIDE SEQUENCE</scope>
    <source>
        <strain evidence="3">CBS 955.72</strain>
    </source>
</reference>
<dbReference type="Proteomes" id="UP001275084">
    <property type="component" value="Unassembled WGS sequence"/>
</dbReference>
<evidence type="ECO:0000313" key="3">
    <source>
        <dbReference type="EMBL" id="KAK3356733.1"/>
    </source>
</evidence>
<evidence type="ECO:0000313" key="4">
    <source>
        <dbReference type="Proteomes" id="UP001275084"/>
    </source>
</evidence>
<comment type="caution">
    <text evidence="3">The sequence shown here is derived from an EMBL/GenBank/DDBJ whole genome shotgun (WGS) entry which is preliminary data.</text>
</comment>
<feature type="region of interest" description="Disordered" evidence="1">
    <location>
        <begin position="1485"/>
        <end position="1506"/>
    </location>
</feature>
<organism evidence="3 4">
    <name type="scientific">Lasiosphaeria hispida</name>
    <dbReference type="NCBI Taxonomy" id="260671"/>
    <lineage>
        <taxon>Eukaryota</taxon>
        <taxon>Fungi</taxon>
        <taxon>Dikarya</taxon>
        <taxon>Ascomycota</taxon>
        <taxon>Pezizomycotina</taxon>
        <taxon>Sordariomycetes</taxon>
        <taxon>Sordariomycetidae</taxon>
        <taxon>Sordariales</taxon>
        <taxon>Lasiosphaeriaceae</taxon>
        <taxon>Lasiosphaeria</taxon>
    </lineage>
</organism>
<sequence>MSLPPTCYLEEIEAPKGSGTGKRTWQFRPSWSSGVVTVQDTGDDECDQLVRWYLNEHAAKEPINSSKARKAEAELRRFSRTLSDAIRLPTGSGSTVVDIVARNPESTCHSIPWELLEEPALAAGRRVVVRRRTKAQGQQPPQQQASVSNIFRIAIIAARGNQQDQDYQQAALPLLRVLDDLPDGAPRVQVDVIRPSTYKGLEGYLEGATSRNQTPNLVHFDLHGGLQTTERSTKAVARLYFANRTPKSAKVVAELLRTYGVKLAVLNACESARGDSGLDANLAQTFSQTGISAVLAMSYRLNASAVAMLVQNFYTGFLNKGLPFAEAACEARRVLRQQSYRKGRYGMEVKLQDWMVPVVYSATDGDILASAIDRIVSVGADRKLLTSKSDELPGRDIDVLELETTLTESELTGRSRLIFLDGPLGIGKTSLLRHVAWWWAATGMVTDAVYFDMAGHQNQGPEKVCRAILKQLGCETPQGGKRSQQRLCEVLTGDVDSTTKTPGVLVPKRLLLLDHFFSPRWPFPKDQLGTDDPIWTQWKSLFTALSKSPAYTIVASYRWPFEFAPSSDHVYTLRPRNIHLADALQHLGCRSNANALLVNWQDQEHLDVILKWCESYPPLLPILGPLVDAIGVAGVSEALTKGLDLFSYRQVSHHAVEKFPPYEKASQFWKGIPSSTRKLLICLAPFYNCLPRMVEVYFRLFAEDDLERSFSRLDFIGKYAADSAATKAAGVKKALPVRLEIASRNTLFIKVLNGIGLIRGEVPVGAAAGGGGTVIYSMHPVFSLFLRRQARKAGYVLKPGASKPTKRSLCLEKSFVDYHEQRVVEWIAQHGRSAFDWDYSHEMQYGLENFKTAMELKLSRPVGTFELESMPAFLWWCYKTTGESFRAASPISPKYLARSAERALPQAKTVLSRSLARPYGYGARLDWAGEVTQLYAWLEMHYLLIEPDRQKADKLITDSDKAIVSYNEAREMMRSLGLAIDGHDDLQTLLSQLKDVRDGHPPGSLAGLSAFPIPGGSAADSASPGMGDAWDMVQRAVSIQDRFSKLSESGMDLGYWDLQTRVADIDALCADYDNVLLDLAPRWPKLVASLDSEMLMVIRSLGFEMEDDGVDTIDLDIDKVSKMDIILHQPPNYASKVMKALREGEGKGQADLSAAKEGYQKIWDKWLRNQSHAHERAMFEHYGKLDMPILRSNVVSASLQYRSLLGDWESANALLDNLLLNERHRRFGELSADDAAAVAGWYYQKAVCAYHLGVWRSSEEHLSFVLASSGDGVPPRLMFQSLLQMLLLFSSRPARDSGWSTSLPSSQAQTIHHALLVGYTATVGAGPVYARNGALLALLLQSESTTETIAIIEHTLSVSDELDITEHFQAVKRLGEANGNFALARRYLLRVKAATSSAAGTAKARDVLATAEGHLFTHKGHCGCEDFLSEGYESVEERLPSGDDLVRWKGWPRFDLEAAAEVVTRPQLLSIGSLAMVSLQNKLRGGLGGNSRGNGDGEEEDDREDQVRRYLGSWHGDLSA</sequence>
<name>A0AAJ0HL32_9PEZI</name>
<evidence type="ECO:0000256" key="1">
    <source>
        <dbReference type="SAM" id="MobiDB-lite"/>
    </source>
</evidence>
<dbReference type="SUPFAM" id="SSF52540">
    <property type="entry name" value="P-loop containing nucleoside triphosphate hydrolases"/>
    <property type="match status" value="1"/>
</dbReference>